<evidence type="ECO:0000256" key="5">
    <source>
        <dbReference type="ARBA" id="ARBA00022827"/>
    </source>
</evidence>
<comment type="cofactor">
    <cofactor evidence="1">
        <name>FAD</name>
        <dbReference type="ChEBI" id="CHEBI:57692"/>
    </cofactor>
</comment>
<dbReference type="FunFam" id="3.50.50.60:FF:000054">
    <property type="entry name" value="Flavoprotein disulfide reductase"/>
    <property type="match status" value="1"/>
</dbReference>
<dbReference type="SUPFAM" id="SSF55424">
    <property type="entry name" value="FAD/NAD-linked reductases, dimerisation (C-terminal) domain"/>
    <property type="match status" value="1"/>
</dbReference>
<evidence type="ECO:0000256" key="7">
    <source>
        <dbReference type="ARBA" id="ARBA00023027"/>
    </source>
</evidence>
<evidence type="ECO:0000313" key="10">
    <source>
        <dbReference type="EMBL" id="OIQ78387.1"/>
    </source>
</evidence>
<evidence type="ECO:0000256" key="4">
    <source>
        <dbReference type="ARBA" id="ARBA00022630"/>
    </source>
</evidence>
<dbReference type="PANTHER" id="PTHR43014">
    <property type="entry name" value="MERCURIC REDUCTASE"/>
    <property type="match status" value="1"/>
</dbReference>
<proteinExistence type="inferred from homology"/>
<dbReference type="Pfam" id="PF02852">
    <property type="entry name" value="Pyr_redox_dim"/>
    <property type="match status" value="1"/>
</dbReference>
<dbReference type="PIRSF" id="PIRSF000350">
    <property type="entry name" value="Mercury_reductase_MerA"/>
    <property type="match status" value="1"/>
</dbReference>
<evidence type="ECO:0000259" key="9">
    <source>
        <dbReference type="Pfam" id="PF07992"/>
    </source>
</evidence>
<dbReference type="GO" id="GO:0050660">
    <property type="term" value="F:flavin adenine dinucleotide binding"/>
    <property type="evidence" value="ECO:0007669"/>
    <property type="project" value="TreeGrafter"/>
</dbReference>
<dbReference type="GO" id="GO:0003955">
    <property type="term" value="F:NAD(P)H dehydrogenase (quinone) activity"/>
    <property type="evidence" value="ECO:0007669"/>
    <property type="project" value="UniProtKB-EC"/>
</dbReference>
<dbReference type="AlphaFoldDB" id="A0A1J5QLJ7"/>
<gene>
    <name evidence="10" type="primary">lpdA_10</name>
    <name evidence="10" type="ORF">GALL_399080</name>
</gene>
<keyword evidence="5" id="KW-0274">FAD</keyword>
<comment type="similarity">
    <text evidence="2">Belongs to the class-I pyridine nucleotide-disulfide oxidoreductase family.</text>
</comment>
<dbReference type="Gene3D" id="3.50.50.60">
    <property type="entry name" value="FAD/NAD(P)-binding domain"/>
    <property type="match status" value="2"/>
</dbReference>
<dbReference type="InterPro" id="IPR023753">
    <property type="entry name" value="FAD/NAD-binding_dom"/>
</dbReference>
<comment type="caution">
    <text evidence="10">The sequence shown here is derived from an EMBL/GenBank/DDBJ whole genome shotgun (WGS) entry which is preliminary data.</text>
</comment>
<evidence type="ECO:0000256" key="2">
    <source>
        <dbReference type="ARBA" id="ARBA00007532"/>
    </source>
</evidence>
<dbReference type="NCBIfam" id="NF005883">
    <property type="entry name" value="PRK07845.1"/>
    <property type="match status" value="1"/>
</dbReference>
<keyword evidence="7" id="KW-0520">NAD</keyword>
<evidence type="ECO:0000256" key="1">
    <source>
        <dbReference type="ARBA" id="ARBA00001974"/>
    </source>
</evidence>
<dbReference type="Pfam" id="PF07992">
    <property type="entry name" value="Pyr_redox_2"/>
    <property type="match status" value="1"/>
</dbReference>
<evidence type="ECO:0000259" key="8">
    <source>
        <dbReference type="Pfam" id="PF02852"/>
    </source>
</evidence>
<accession>A0A1J5QLJ7</accession>
<dbReference type="PRINTS" id="PR00368">
    <property type="entry name" value="FADPNR"/>
</dbReference>
<reference evidence="10" key="1">
    <citation type="submission" date="2016-10" db="EMBL/GenBank/DDBJ databases">
        <title>Sequence of Gallionella enrichment culture.</title>
        <authorList>
            <person name="Poehlein A."/>
            <person name="Muehling M."/>
            <person name="Daniel R."/>
        </authorList>
    </citation>
    <scope>NUCLEOTIDE SEQUENCE</scope>
</reference>
<dbReference type="InterPro" id="IPR036188">
    <property type="entry name" value="FAD/NAD-bd_sf"/>
</dbReference>
<evidence type="ECO:0000256" key="3">
    <source>
        <dbReference type="ARBA" id="ARBA00011881"/>
    </source>
</evidence>
<feature type="domain" description="FAD/NAD(P)-binding" evidence="9">
    <location>
        <begin position="24"/>
        <end position="351"/>
    </location>
</feature>
<keyword evidence="6 10" id="KW-0560">Oxidoreductase</keyword>
<evidence type="ECO:0000256" key="6">
    <source>
        <dbReference type="ARBA" id="ARBA00023002"/>
    </source>
</evidence>
<comment type="subunit">
    <text evidence="3">Homotetramer.</text>
</comment>
<dbReference type="InterPro" id="IPR016156">
    <property type="entry name" value="FAD/NAD-linked_Rdtase_dimer_sf"/>
</dbReference>
<dbReference type="InterPro" id="IPR001100">
    <property type="entry name" value="Pyr_nuc-diS_OxRdtase"/>
</dbReference>
<keyword evidence="4" id="KW-0285">Flavoprotein</keyword>
<protein>
    <submittedName>
        <fullName evidence="10">NAD(P)H dehydrogenase (Quinone)</fullName>
        <ecNumber evidence="10">1.6.5.2</ecNumber>
    </submittedName>
</protein>
<name>A0A1J5QLJ7_9ZZZZ</name>
<sequence length="489" mass="50095">MGHVTTPSSAPAPGIPASGPQPARVVIVGGGPGGYEAALVARRLGAEVTIVEQAGWGGAAVLTDVVPSKTLIATAEWMTLADRAGDLGIAVTSGAAAGPGPWVDLAAVNDRVLALAAAQSADIRGRLERECVRTIHGTARLDGPRAVVVGARGAAAGSEEVLPADVVLIATGATPRVLPTAVPDGERILTWTQVYNLRSMPERLIVVGSGVTGAEFAGAYRALGSEVVLVSSRDHVLPGEDADAAALLEEVFTARGMTVMARSRAESAVRTADGVEVTLADGRVVRGSHVLMAVGSVPSTSGLGLEEAGVRLRPSGHVEVDRVSRTSARGIYAAGDCTGVLPLASVAAMQGRTAMSHALGDAVAPMVLRDVAANIFTAPEIATVGYSELDLVDQGLPYVTTMLPLARNPRAKMLGLREGFVKLFAHPLSGVVLGGVVVAPQASELVFPITLAVSHRMTVDDIAAAFTVYPSLSGSIAEVARMLHRVDES</sequence>
<dbReference type="SUPFAM" id="SSF51905">
    <property type="entry name" value="FAD/NAD(P)-binding domain"/>
    <property type="match status" value="1"/>
</dbReference>
<feature type="domain" description="Pyridine nucleotide-disulphide oxidoreductase dimerisation" evidence="8">
    <location>
        <begin position="372"/>
        <end position="478"/>
    </location>
</feature>
<dbReference type="EC" id="1.6.5.2" evidence="10"/>
<dbReference type="PANTHER" id="PTHR43014:SF1">
    <property type="entry name" value="NAD(P)H DEHYDROGENASE (QUINONE)"/>
    <property type="match status" value="1"/>
</dbReference>
<dbReference type="Gene3D" id="3.30.390.30">
    <property type="match status" value="1"/>
</dbReference>
<organism evidence="10">
    <name type="scientific">mine drainage metagenome</name>
    <dbReference type="NCBI Taxonomy" id="410659"/>
    <lineage>
        <taxon>unclassified sequences</taxon>
        <taxon>metagenomes</taxon>
        <taxon>ecological metagenomes</taxon>
    </lineage>
</organism>
<dbReference type="EMBL" id="MLJW01001409">
    <property type="protein sequence ID" value="OIQ78387.1"/>
    <property type="molecule type" value="Genomic_DNA"/>
</dbReference>
<dbReference type="InterPro" id="IPR004099">
    <property type="entry name" value="Pyr_nucl-diS_OxRdtase_dimer"/>
</dbReference>
<dbReference type="PRINTS" id="PR00411">
    <property type="entry name" value="PNDRDTASEI"/>
</dbReference>